<protein>
    <submittedName>
        <fullName evidence="2">PadR family transcriptional regulator</fullName>
    </submittedName>
</protein>
<dbReference type="InterPro" id="IPR036390">
    <property type="entry name" value="WH_DNA-bd_sf"/>
</dbReference>
<feature type="domain" description="Transcription regulator PadR N-terminal" evidence="1">
    <location>
        <begin position="25"/>
        <end position="80"/>
    </location>
</feature>
<proteinExistence type="predicted"/>
<comment type="caution">
    <text evidence="2">The sequence shown here is derived from an EMBL/GenBank/DDBJ whole genome shotgun (WGS) entry which is preliminary data.</text>
</comment>
<sequence>MSRSRALSPQALGVVAALAASGEWRHGYDLMTQAGVKSGTLYPLLMRLESQGLLEARWVESPQAGRPPRHVYRLTPAGRDWVASQAEALAAVPVQPTPLHAAKARS</sequence>
<accession>A0ABW7EFP5</accession>
<dbReference type="Pfam" id="PF03551">
    <property type="entry name" value="PadR"/>
    <property type="match status" value="1"/>
</dbReference>
<dbReference type="InterPro" id="IPR036388">
    <property type="entry name" value="WH-like_DNA-bd_sf"/>
</dbReference>
<dbReference type="PANTHER" id="PTHR33169">
    <property type="entry name" value="PADR-FAMILY TRANSCRIPTIONAL REGULATOR"/>
    <property type="match status" value="1"/>
</dbReference>
<dbReference type="Proteomes" id="UP001606300">
    <property type="component" value="Unassembled WGS sequence"/>
</dbReference>
<evidence type="ECO:0000313" key="3">
    <source>
        <dbReference type="Proteomes" id="UP001606300"/>
    </source>
</evidence>
<dbReference type="SUPFAM" id="SSF46785">
    <property type="entry name" value="Winged helix' DNA-binding domain"/>
    <property type="match status" value="1"/>
</dbReference>
<name>A0ABW7EFP5_9BURK</name>
<dbReference type="RefSeq" id="WP_394468398.1">
    <property type="nucleotide sequence ID" value="NZ_JBIGHY010000001.1"/>
</dbReference>
<dbReference type="InterPro" id="IPR005149">
    <property type="entry name" value="Tscrpt_reg_PadR_N"/>
</dbReference>
<evidence type="ECO:0000259" key="1">
    <source>
        <dbReference type="Pfam" id="PF03551"/>
    </source>
</evidence>
<dbReference type="EMBL" id="JBIGHY010000001">
    <property type="protein sequence ID" value="MFG6412288.1"/>
    <property type="molecule type" value="Genomic_DNA"/>
</dbReference>
<keyword evidence="3" id="KW-1185">Reference proteome</keyword>
<gene>
    <name evidence="2" type="ORF">ACG02S_00100</name>
</gene>
<dbReference type="PANTHER" id="PTHR33169:SF27">
    <property type="entry name" value="TRANSCRIPTIONAL REGULATOR PADR FAMILY PROTEIN"/>
    <property type="match status" value="1"/>
</dbReference>
<dbReference type="Gene3D" id="1.10.10.10">
    <property type="entry name" value="Winged helix-like DNA-binding domain superfamily/Winged helix DNA-binding domain"/>
    <property type="match status" value="1"/>
</dbReference>
<evidence type="ECO:0000313" key="2">
    <source>
        <dbReference type="EMBL" id="MFG6412288.1"/>
    </source>
</evidence>
<dbReference type="InterPro" id="IPR052509">
    <property type="entry name" value="Metal_resp_DNA-bind_regulator"/>
</dbReference>
<organism evidence="2 3">
    <name type="scientific">Pelomonas dachongensis</name>
    <dbReference type="NCBI Taxonomy" id="3299029"/>
    <lineage>
        <taxon>Bacteria</taxon>
        <taxon>Pseudomonadati</taxon>
        <taxon>Pseudomonadota</taxon>
        <taxon>Betaproteobacteria</taxon>
        <taxon>Burkholderiales</taxon>
        <taxon>Sphaerotilaceae</taxon>
        <taxon>Roseateles</taxon>
    </lineage>
</organism>
<reference evidence="2 3" key="1">
    <citation type="submission" date="2024-09" db="EMBL/GenBank/DDBJ databases">
        <title>Novel species of the genus Pelomonas and Roseateles isolated from streams.</title>
        <authorList>
            <person name="Lu H."/>
        </authorList>
    </citation>
    <scope>NUCLEOTIDE SEQUENCE [LARGE SCALE GENOMIC DNA]</scope>
    <source>
        <strain evidence="2 3">DC23W</strain>
    </source>
</reference>